<proteinExistence type="predicted"/>
<dbReference type="Proteomes" id="UP000237655">
    <property type="component" value="Chromosome"/>
</dbReference>
<dbReference type="RefSeq" id="WP_106470763.1">
    <property type="nucleotide sequence ID" value="NZ_CP027665.1"/>
</dbReference>
<dbReference type="InterPro" id="IPR014845">
    <property type="entry name" value="GYD/TTHA1554"/>
</dbReference>
<gene>
    <name evidence="1" type="ORF">C6Y53_01145</name>
</gene>
<accession>A0A2S0MKN3</accession>
<protein>
    <submittedName>
        <fullName evidence="1">GYD domain-containing protein</fullName>
    </submittedName>
</protein>
<dbReference type="KEGG" id="thas:C6Y53_01145"/>
<evidence type="ECO:0000313" key="2">
    <source>
        <dbReference type="Proteomes" id="UP000237655"/>
    </source>
</evidence>
<evidence type="ECO:0000313" key="1">
    <source>
        <dbReference type="EMBL" id="AVO36448.1"/>
    </source>
</evidence>
<organism evidence="1 2">
    <name type="scientific">Pukyongiella litopenaei</name>
    <dbReference type="NCBI Taxonomy" id="2605946"/>
    <lineage>
        <taxon>Bacteria</taxon>
        <taxon>Pseudomonadati</taxon>
        <taxon>Pseudomonadota</taxon>
        <taxon>Alphaproteobacteria</taxon>
        <taxon>Rhodobacterales</taxon>
        <taxon>Paracoccaceae</taxon>
        <taxon>Pukyongiella</taxon>
    </lineage>
</organism>
<dbReference type="AlphaFoldDB" id="A0A2S0MKN3"/>
<reference evidence="2" key="1">
    <citation type="submission" date="2018-03" db="EMBL/GenBank/DDBJ databases">
        <title>Genomic analysis of the strain SH-1 isolated from shrimp intestine.</title>
        <authorList>
            <person name="Kim Y.-S."/>
            <person name="Kim S.-E."/>
            <person name="Kim K.-H."/>
        </authorList>
    </citation>
    <scope>NUCLEOTIDE SEQUENCE [LARGE SCALE GENOMIC DNA]</scope>
    <source>
        <strain evidence="2">SH-1</strain>
    </source>
</reference>
<dbReference type="EMBL" id="CP027665">
    <property type="protein sequence ID" value="AVO36448.1"/>
    <property type="molecule type" value="Genomic_DNA"/>
</dbReference>
<keyword evidence="2" id="KW-1185">Reference proteome</keyword>
<name>A0A2S0MKN3_9RHOB</name>
<dbReference type="Pfam" id="PF08734">
    <property type="entry name" value="GYD"/>
    <property type="match status" value="1"/>
</dbReference>
<sequence>MPFYMFQARYAPHALKTMIENPQDREAAARPMIEAVGGKLHSLFFCMGSDDVVAIIEAPNDAAMTAGSLVVGASGAFSGGSTTKLMTAGEAMEAMKTAQTAASKYTPPTGG</sequence>